<proteinExistence type="predicted"/>
<dbReference type="Proteomes" id="UP000231987">
    <property type="component" value="Unassembled WGS sequence"/>
</dbReference>
<gene>
    <name evidence="1" type="ORF">CEJ86_00840</name>
</gene>
<evidence type="ECO:0000313" key="2">
    <source>
        <dbReference type="Proteomes" id="UP000231987"/>
    </source>
</evidence>
<dbReference type="AlphaFoldDB" id="A0A2J0Z8F6"/>
<organism evidence="1 2">
    <name type="scientific">Rhizobium meliloti</name>
    <name type="common">Ensifer meliloti</name>
    <name type="synonym">Sinorhizobium meliloti</name>
    <dbReference type="NCBI Taxonomy" id="382"/>
    <lineage>
        <taxon>Bacteria</taxon>
        <taxon>Pseudomonadati</taxon>
        <taxon>Pseudomonadota</taxon>
        <taxon>Alphaproteobacteria</taxon>
        <taxon>Hyphomicrobiales</taxon>
        <taxon>Rhizobiaceae</taxon>
        <taxon>Sinorhizobium/Ensifer group</taxon>
        <taxon>Sinorhizobium</taxon>
    </lineage>
</organism>
<name>A0A2J0Z8F6_RHIML</name>
<comment type="caution">
    <text evidence="1">The sequence shown here is derived from an EMBL/GenBank/DDBJ whole genome shotgun (WGS) entry which is preliminary data.</text>
</comment>
<evidence type="ECO:0008006" key="3">
    <source>
        <dbReference type="Google" id="ProtNLM"/>
    </source>
</evidence>
<accession>A0A2J0Z8F6</accession>
<sequence>MSLVTQFVAELIRAANEADKLTPFEVKRLLNRSVATIRDMREQTGIPGSYRVKDVVIDLQVAAARADTLAAHEIRDNLLDAADIIRTLKIILDGKPD</sequence>
<dbReference type="EMBL" id="NJGD01000001">
    <property type="protein sequence ID" value="PJR16789.1"/>
    <property type="molecule type" value="Genomic_DNA"/>
</dbReference>
<dbReference type="RefSeq" id="WP_100669387.1">
    <property type="nucleotide sequence ID" value="NZ_NJGD01000001.1"/>
</dbReference>
<protein>
    <recommendedName>
        <fullName evidence="3">DNA-binding protein</fullName>
    </recommendedName>
</protein>
<evidence type="ECO:0000313" key="1">
    <source>
        <dbReference type="EMBL" id="PJR16789.1"/>
    </source>
</evidence>
<reference evidence="1 2" key="1">
    <citation type="submission" date="2017-06" db="EMBL/GenBank/DDBJ databases">
        <title>Ensifer strains isolated from leguminous trees and herbs display diverse denitrification phenotypes with some acting as strong N2O sinks.</title>
        <authorList>
            <person name="Woliy K."/>
            <person name="Mania D."/>
            <person name="Bakken L.R."/>
            <person name="Frostegard A."/>
        </authorList>
    </citation>
    <scope>NUCLEOTIDE SEQUENCE [LARGE SCALE GENOMIC DNA]</scope>
    <source>
        <strain evidence="1 2">AC50a</strain>
    </source>
</reference>